<organism evidence="1 2">
    <name type="scientific">Rhodoplanes tepidamans</name>
    <name type="common">Rhodoplanes cryptolactis</name>
    <dbReference type="NCBI Taxonomy" id="200616"/>
    <lineage>
        <taxon>Bacteria</taxon>
        <taxon>Pseudomonadati</taxon>
        <taxon>Pseudomonadota</taxon>
        <taxon>Alphaproteobacteria</taxon>
        <taxon>Hyphomicrobiales</taxon>
        <taxon>Nitrobacteraceae</taxon>
        <taxon>Rhodoplanes</taxon>
    </lineage>
</organism>
<dbReference type="Proteomes" id="UP001165652">
    <property type="component" value="Unassembled WGS sequence"/>
</dbReference>
<accession>A0ABT5J834</accession>
<reference evidence="1" key="2">
    <citation type="submission" date="2023-02" db="EMBL/GenBank/DDBJ databases">
        <authorList>
            <person name="Rayyan A."/>
            <person name="Meyer T."/>
            <person name="Kyndt J.A."/>
        </authorList>
    </citation>
    <scope>NUCLEOTIDE SEQUENCE</scope>
    <source>
        <strain evidence="1">DSM 9987</strain>
    </source>
</reference>
<evidence type="ECO:0000313" key="2">
    <source>
        <dbReference type="Proteomes" id="UP001165652"/>
    </source>
</evidence>
<reference evidence="1" key="1">
    <citation type="journal article" date="2023" name="Microbiol Resour">
        <title>Genome Sequences of Rhodoplanes serenus and Two Thermotolerant Strains, Rhodoplanes tepidamans and 'Rhodoplanes cryptolactis,' Further Refine the Genus.</title>
        <authorList>
            <person name="Rayyan A.A."/>
            <person name="Kyndt J.A."/>
        </authorList>
    </citation>
    <scope>NUCLEOTIDE SEQUENCE</scope>
    <source>
        <strain evidence="1">DSM 9987</strain>
    </source>
</reference>
<evidence type="ECO:0000313" key="1">
    <source>
        <dbReference type="EMBL" id="MDC7785818.1"/>
    </source>
</evidence>
<keyword evidence="2" id="KW-1185">Reference proteome</keyword>
<protein>
    <submittedName>
        <fullName evidence="1">Uncharacterized protein</fullName>
    </submittedName>
</protein>
<proteinExistence type="predicted"/>
<comment type="caution">
    <text evidence="1">The sequence shown here is derived from an EMBL/GenBank/DDBJ whole genome shotgun (WGS) entry which is preliminary data.</text>
</comment>
<gene>
    <name evidence="1" type="ORF">PQJ73_09010</name>
</gene>
<name>A0ABT5J834_RHOTP</name>
<dbReference type="RefSeq" id="WP_272776663.1">
    <property type="nucleotide sequence ID" value="NZ_JAQQLI010000010.1"/>
</dbReference>
<dbReference type="EMBL" id="JAQQLI010000010">
    <property type="protein sequence ID" value="MDC7785818.1"/>
    <property type="molecule type" value="Genomic_DNA"/>
</dbReference>
<sequence length="101" mass="11110">MPLPPELRHAAVIRDEMEALSTLDRALSMSGCTVRDANLLRGLLLAKAAVIAVNRTTGEVVVGFHRIESPQRRRWFTLGDGGMNFVWESDGETAVPEPPLQ</sequence>